<evidence type="ECO:0000313" key="4">
    <source>
        <dbReference type="Proteomes" id="UP000073923"/>
    </source>
</evidence>
<dbReference type="Proteomes" id="UP000073923">
    <property type="component" value="Unassembled WGS sequence"/>
</dbReference>
<sequence length="118" mass="14178">MVKLTGLKPRLNGLRSRIGRDAPSTRVERDRERDAQPWRRWYKTARWQRLRMVILTRDLFTCQWPGCGRVEPDTAQLVADHREPHRGDEAMFWDQDNLWCLCKPCHDSAKQRQEHRAR</sequence>
<name>A0A147IZ75_9SPHN</name>
<dbReference type="AlphaFoldDB" id="A0A147IZ75"/>
<reference evidence="3 4" key="1">
    <citation type="journal article" date="2016" name="Front. Microbiol.">
        <title>Genomic Resource of Rice Seed Associated Bacteria.</title>
        <authorList>
            <person name="Midha S."/>
            <person name="Bansal K."/>
            <person name="Sharma S."/>
            <person name="Kumar N."/>
            <person name="Patil P.P."/>
            <person name="Chaudhry V."/>
            <person name="Patil P.B."/>
        </authorList>
    </citation>
    <scope>NUCLEOTIDE SEQUENCE [LARGE SCALE GENOMIC DNA]</scope>
    <source>
        <strain evidence="3 4">NS355</strain>
    </source>
</reference>
<dbReference type="EMBL" id="LDTF01000007">
    <property type="protein sequence ID" value="KTW01062.1"/>
    <property type="molecule type" value="Genomic_DNA"/>
</dbReference>
<dbReference type="SMART" id="SM00507">
    <property type="entry name" value="HNHc"/>
    <property type="match status" value="1"/>
</dbReference>
<evidence type="ECO:0000313" key="3">
    <source>
        <dbReference type="EMBL" id="KTW01062.1"/>
    </source>
</evidence>
<proteinExistence type="predicted"/>
<dbReference type="PANTHER" id="PTHR41286:SF1">
    <property type="entry name" value="HNH NUCLEASE YAJD-RELATED"/>
    <property type="match status" value="1"/>
</dbReference>
<dbReference type="OrthoDB" id="5292295at2"/>
<dbReference type="Gene3D" id="1.10.30.50">
    <property type="match status" value="1"/>
</dbReference>
<dbReference type="RefSeq" id="WP_058744196.1">
    <property type="nucleotide sequence ID" value="NZ_LDTF01000007.1"/>
</dbReference>
<dbReference type="InterPro" id="IPR003615">
    <property type="entry name" value="HNH_nuc"/>
</dbReference>
<evidence type="ECO:0000256" key="1">
    <source>
        <dbReference type="SAM" id="MobiDB-lite"/>
    </source>
</evidence>
<protein>
    <submittedName>
        <fullName evidence="3">HNH endonuclease</fullName>
    </submittedName>
</protein>
<organism evidence="3 4">
    <name type="scientific">Sphingomonas yabuuchiae</name>
    <dbReference type="NCBI Taxonomy" id="172044"/>
    <lineage>
        <taxon>Bacteria</taxon>
        <taxon>Pseudomonadati</taxon>
        <taxon>Pseudomonadota</taxon>
        <taxon>Alphaproteobacteria</taxon>
        <taxon>Sphingomonadales</taxon>
        <taxon>Sphingomonadaceae</taxon>
        <taxon>Sphingomonas</taxon>
    </lineage>
</organism>
<dbReference type="PANTHER" id="PTHR41286">
    <property type="entry name" value="HNH NUCLEASE YAJD-RELATED"/>
    <property type="match status" value="1"/>
</dbReference>
<dbReference type="CDD" id="cd00085">
    <property type="entry name" value="HNHc"/>
    <property type="match status" value="1"/>
</dbReference>
<feature type="region of interest" description="Disordered" evidence="1">
    <location>
        <begin position="15"/>
        <end position="34"/>
    </location>
</feature>
<keyword evidence="3" id="KW-0378">Hydrolase</keyword>
<keyword evidence="3" id="KW-0540">Nuclease</keyword>
<gene>
    <name evidence="3" type="ORF">NS355_02420</name>
</gene>
<dbReference type="PATRIC" id="fig|172044.3.peg.2751"/>
<accession>A0A147IZ75</accession>
<dbReference type="GO" id="GO:0004519">
    <property type="term" value="F:endonuclease activity"/>
    <property type="evidence" value="ECO:0007669"/>
    <property type="project" value="UniProtKB-KW"/>
</dbReference>
<evidence type="ECO:0000259" key="2">
    <source>
        <dbReference type="SMART" id="SM00507"/>
    </source>
</evidence>
<dbReference type="GO" id="GO:0005829">
    <property type="term" value="C:cytosol"/>
    <property type="evidence" value="ECO:0007669"/>
    <property type="project" value="TreeGrafter"/>
</dbReference>
<comment type="caution">
    <text evidence="3">The sequence shown here is derived from an EMBL/GenBank/DDBJ whole genome shotgun (WGS) entry which is preliminary data.</text>
</comment>
<keyword evidence="3" id="KW-0255">Endonuclease</keyword>
<feature type="domain" description="HNH nuclease" evidence="2">
    <location>
        <begin position="49"/>
        <end position="107"/>
    </location>
</feature>